<evidence type="ECO:0000256" key="1">
    <source>
        <dbReference type="SAM" id="MobiDB-lite"/>
    </source>
</evidence>
<feature type="compositionally biased region" description="Pro residues" evidence="1">
    <location>
        <begin position="377"/>
        <end position="388"/>
    </location>
</feature>
<feature type="compositionally biased region" description="Polar residues" evidence="1">
    <location>
        <begin position="407"/>
        <end position="426"/>
    </location>
</feature>
<sequence length="477" mass="51165">PQNELDANAPLLTYSRPQSTYGAEPIMLDFYLTNAPLHMSAQAEANDDLHDWRIRCTVNDQSFVFDQWQPIWLKGFKPGRNWVQLELIDESGNPIDNRFNNTVRIIDYQPGGSDTLSRLVRGELDIKDVAGIIDPTYAPPAPPEPEAEPAATPQPENAAPEALAPPPAEASGAETQPEAPAPESGPQPAPSLAEPSAEKSSAEPPAPDDLTPAENDDAIQPNPSLRPEVPPAAEALAPLAPKDPSEIASEDRGAIAPEKEQPKTDRPKTAEQPADPLNSSTADNSAGDDGAVLELPETPAVPPVLVEPDTQSDIEPEALPEPEPLPPQLLVSPGERPTPASTDKGLLGRFKQWRGQPEAAPAPEDFSTSPQAIPEEVPNPEPELPQQPNPEASPQQTGEIPEDSEPLTKSNAAKPNVTEPNVTEPNATLLRPQQDAPDLEQAPDTDEEEQGSVELPRPNSRPRGERSPIAPEVRPFI</sequence>
<protein>
    <submittedName>
        <fullName evidence="2">Uncharacterized protein</fullName>
    </submittedName>
</protein>
<feature type="compositionally biased region" description="Basic and acidic residues" evidence="1">
    <location>
        <begin position="243"/>
        <end position="269"/>
    </location>
</feature>
<feature type="compositionally biased region" description="Pro residues" evidence="1">
    <location>
        <begin position="179"/>
        <end position="189"/>
    </location>
</feature>
<proteinExistence type="predicted"/>
<dbReference type="AlphaFoldDB" id="A0A2W4VMU4"/>
<gene>
    <name evidence="2" type="ORF">DCF17_21490</name>
</gene>
<feature type="compositionally biased region" description="Low complexity" evidence="1">
    <location>
        <begin position="148"/>
        <end position="162"/>
    </location>
</feature>
<feature type="compositionally biased region" description="Acidic residues" evidence="1">
    <location>
        <begin position="310"/>
        <end position="320"/>
    </location>
</feature>
<feature type="non-terminal residue" evidence="2">
    <location>
        <position position="1"/>
    </location>
</feature>
<reference evidence="2 3" key="2">
    <citation type="submission" date="2018-06" db="EMBL/GenBank/DDBJ databases">
        <title>Metagenomic assembly of (sub)arctic Cyanobacteria and their associated microbiome from non-axenic cultures.</title>
        <authorList>
            <person name="Baurain D."/>
        </authorList>
    </citation>
    <scope>NUCLEOTIDE SEQUENCE [LARGE SCALE GENOMIC DNA]</scope>
    <source>
        <strain evidence="2">ULC041bin1</strain>
    </source>
</reference>
<feature type="compositionally biased region" description="Acidic residues" evidence="1">
    <location>
        <begin position="437"/>
        <end position="451"/>
    </location>
</feature>
<accession>A0A2W4VMU4</accession>
<evidence type="ECO:0000313" key="2">
    <source>
        <dbReference type="EMBL" id="PZO33816.1"/>
    </source>
</evidence>
<dbReference type="Proteomes" id="UP000249081">
    <property type="component" value="Unassembled WGS sequence"/>
</dbReference>
<evidence type="ECO:0000313" key="3">
    <source>
        <dbReference type="Proteomes" id="UP000249081"/>
    </source>
</evidence>
<feature type="region of interest" description="Disordered" evidence="1">
    <location>
        <begin position="133"/>
        <end position="477"/>
    </location>
</feature>
<reference evidence="3" key="1">
    <citation type="submission" date="2018-04" db="EMBL/GenBank/DDBJ databases">
        <authorList>
            <person name="Cornet L."/>
        </authorList>
    </citation>
    <scope>NUCLEOTIDE SEQUENCE [LARGE SCALE GENOMIC DNA]</scope>
</reference>
<dbReference type="EMBL" id="QBMN01000237">
    <property type="protein sequence ID" value="PZO33816.1"/>
    <property type="molecule type" value="Genomic_DNA"/>
</dbReference>
<comment type="caution">
    <text evidence="2">The sequence shown here is derived from an EMBL/GenBank/DDBJ whole genome shotgun (WGS) entry which is preliminary data.</text>
</comment>
<feature type="compositionally biased region" description="Low complexity" evidence="1">
    <location>
        <begin position="231"/>
        <end position="240"/>
    </location>
</feature>
<name>A0A2W4VMU4_9CYAN</name>
<organism evidence="2 3">
    <name type="scientific">Shackletoniella antarctica</name>
    <dbReference type="NCBI Taxonomy" id="268115"/>
    <lineage>
        <taxon>Bacteria</taxon>
        <taxon>Bacillati</taxon>
        <taxon>Cyanobacteriota</taxon>
        <taxon>Cyanophyceae</taxon>
        <taxon>Oculatellales</taxon>
        <taxon>Oculatellaceae</taxon>
        <taxon>Shackletoniella</taxon>
    </lineage>
</organism>